<dbReference type="EMBL" id="JAGYPN010000001">
    <property type="protein sequence ID" value="MBS4221745.1"/>
    <property type="molecule type" value="Genomic_DNA"/>
</dbReference>
<dbReference type="GO" id="GO:1901135">
    <property type="term" value="P:carbohydrate derivative metabolic process"/>
    <property type="evidence" value="ECO:0007669"/>
    <property type="project" value="InterPro"/>
</dbReference>
<dbReference type="NCBIfam" id="TIGR03127">
    <property type="entry name" value="RuMP_HxlB"/>
    <property type="match status" value="1"/>
</dbReference>
<evidence type="ECO:0000259" key="2">
    <source>
        <dbReference type="PROSITE" id="PS51464"/>
    </source>
</evidence>
<dbReference type="InterPro" id="IPR001347">
    <property type="entry name" value="SIS_dom"/>
</dbReference>
<keyword evidence="4" id="KW-1185">Reference proteome</keyword>
<dbReference type="GO" id="GO:0097367">
    <property type="term" value="F:carbohydrate derivative binding"/>
    <property type="evidence" value="ECO:0007669"/>
    <property type="project" value="InterPro"/>
</dbReference>
<organism evidence="3 4">
    <name type="scientific">Lederbergia citrea</name>
    <dbReference type="NCBI Taxonomy" id="2833581"/>
    <lineage>
        <taxon>Bacteria</taxon>
        <taxon>Bacillati</taxon>
        <taxon>Bacillota</taxon>
        <taxon>Bacilli</taxon>
        <taxon>Bacillales</taxon>
        <taxon>Bacillaceae</taxon>
        <taxon>Lederbergia</taxon>
    </lineage>
</organism>
<protein>
    <submittedName>
        <fullName evidence="3">6-phospho-3-hexuloisomerase</fullName>
    </submittedName>
</protein>
<comment type="similarity">
    <text evidence="1">Belongs to the SIS family. PHI subfamily.</text>
</comment>
<dbReference type="AlphaFoldDB" id="A0A942Z3V5"/>
<dbReference type="Proteomes" id="UP000676456">
    <property type="component" value="Unassembled WGS sequence"/>
</dbReference>
<reference evidence="3 4" key="1">
    <citation type="submission" date="2021-05" db="EMBL/GenBank/DDBJ databases">
        <title>Novel Bacillus species.</title>
        <authorList>
            <person name="Liu G."/>
        </authorList>
    </citation>
    <scope>NUCLEOTIDE SEQUENCE [LARGE SCALE GENOMIC DNA]</scope>
    <source>
        <strain evidence="3 4">FJAT-49682</strain>
    </source>
</reference>
<dbReference type="CDD" id="cd05005">
    <property type="entry name" value="SIS_PHI"/>
    <property type="match status" value="1"/>
</dbReference>
<evidence type="ECO:0000313" key="4">
    <source>
        <dbReference type="Proteomes" id="UP000676456"/>
    </source>
</evidence>
<feature type="domain" description="SIS" evidence="2">
    <location>
        <begin position="29"/>
        <end position="171"/>
    </location>
</feature>
<dbReference type="Pfam" id="PF01380">
    <property type="entry name" value="SIS"/>
    <property type="match status" value="1"/>
</dbReference>
<gene>
    <name evidence="3" type="primary">hxlB</name>
    <name evidence="3" type="ORF">KHA91_03085</name>
</gene>
<dbReference type="PANTHER" id="PTHR43443">
    <property type="entry name" value="3-HEXULOSE-6-PHOSPHATE ISOMERASE"/>
    <property type="match status" value="1"/>
</dbReference>
<accession>A0A942Z3V5</accession>
<dbReference type="GO" id="GO:0016853">
    <property type="term" value="F:isomerase activity"/>
    <property type="evidence" value="ECO:0007669"/>
    <property type="project" value="InterPro"/>
</dbReference>
<dbReference type="PROSITE" id="PS51464">
    <property type="entry name" value="SIS"/>
    <property type="match status" value="1"/>
</dbReference>
<dbReference type="PANTHER" id="PTHR43443:SF1">
    <property type="entry name" value="3-HEXULOSE-6-PHOSPHATE ISOMERASE"/>
    <property type="match status" value="1"/>
</dbReference>
<evidence type="ECO:0000256" key="1">
    <source>
        <dbReference type="ARBA" id="ARBA00009235"/>
    </source>
</evidence>
<name>A0A942Z3V5_9BACI</name>
<dbReference type="Gene3D" id="3.40.50.10490">
    <property type="entry name" value="Glucose-6-phosphate isomerase like protein, domain 1"/>
    <property type="match status" value="1"/>
</dbReference>
<sequence>MKITENSIQIVNELYNTAKLISEREAEVFVDHILQAKRVFVGGAGRSGLMGHSFAMRLMHIGLSVYVIGEVVTPSIKKDDLLIFGTGSGETKSLVGMGEKAKSIGTSIGVVTKFPKSTTGQLADFTVKIPVPNSTIEDEINSIQPMGSLFEQSLLLFYDSIIIRLMEHLEIDSTQMFSRHANLE</sequence>
<dbReference type="InterPro" id="IPR046348">
    <property type="entry name" value="SIS_dom_sf"/>
</dbReference>
<evidence type="ECO:0000313" key="3">
    <source>
        <dbReference type="EMBL" id="MBS4221745.1"/>
    </source>
</evidence>
<dbReference type="InterPro" id="IPR017552">
    <property type="entry name" value="PHI/rmpB"/>
</dbReference>
<comment type="caution">
    <text evidence="3">The sequence shown here is derived from an EMBL/GenBank/DDBJ whole genome shotgun (WGS) entry which is preliminary data.</text>
</comment>
<proteinExistence type="inferred from homology"/>
<dbReference type="RefSeq" id="WP_213096746.1">
    <property type="nucleotide sequence ID" value="NZ_JAGYPN010000001.1"/>
</dbReference>
<dbReference type="SUPFAM" id="SSF53697">
    <property type="entry name" value="SIS domain"/>
    <property type="match status" value="1"/>
</dbReference>